<keyword evidence="5" id="KW-0732">Signal</keyword>
<keyword evidence="2 4" id="KW-0812">Transmembrane</keyword>
<dbReference type="InterPro" id="IPR050671">
    <property type="entry name" value="CD300_family_receptors"/>
</dbReference>
<dbReference type="InterPro" id="IPR013106">
    <property type="entry name" value="Ig_V-set"/>
</dbReference>
<sequence>MRLPPALLLLSLPGCLSIRGPESVWGRERESLSVQCHYDSGWETSKKWWCRGAWWASCRILVETQGLEREEKGARVSIKDNQRNRSFTVTMQELRPDDADTYWCGIENPGANLGTQIKVTVGPSKSLLSTLRGPGAQDWKNEVPSPPLPEGRRERMVSEREAALAVVGSQVSRKTNTSHLASSSRPYRRTHYVLLVFLKVPFLLGLVGAVLWLEEHQRDPAEQQGQPIYANLSCGLLTKDTPV</sequence>
<name>A0ABM4R3W0_BOSIN</name>
<keyword evidence="7" id="KW-1185">Reference proteome</keyword>
<evidence type="ECO:0000256" key="4">
    <source>
        <dbReference type="SAM" id="Phobius"/>
    </source>
</evidence>
<dbReference type="SMART" id="SM00409">
    <property type="entry name" value="IG"/>
    <property type="match status" value="1"/>
</dbReference>
<evidence type="ECO:0000256" key="2">
    <source>
        <dbReference type="ARBA" id="ARBA00022692"/>
    </source>
</evidence>
<evidence type="ECO:0000256" key="3">
    <source>
        <dbReference type="ARBA" id="ARBA00023136"/>
    </source>
</evidence>
<comment type="subcellular location">
    <subcellularLocation>
        <location evidence="1">Membrane</location>
    </subcellularLocation>
</comment>
<dbReference type="RefSeq" id="XP_070630242.1">
    <property type="nucleotide sequence ID" value="XM_070774141.1"/>
</dbReference>
<dbReference type="InterPro" id="IPR007110">
    <property type="entry name" value="Ig-like_dom"/>
</dbReference>
<keyword evidence="4" id="KW-1133">Transmembrane helix</keyword>
<dbReference type="GeneID" id="109573444"/>
<dbReference type="PANTHER" id="PTHR11860:SF103">
    <property type="entry name" value="CMRF35-LIKE MOLECULE 7"/>
    <property type="match status" value="1"/>
</dbReference>
<gene>
    <name evidence="8" type="primary">LOC109573444</name>
</gene>
<evidence type="ECO:0000256" key="5">
    <source>
        <dbReference type="SAM" id="SignalP"/>
    </source>
</evidence>
<dbReference type="SUPFAM" id="SSF48726">
    <property type="entry name" value="Immunoglobulin"/>
    <property type="match status" value="1"/>
</dbReference>
<dbReference type="PANTHER" id="PTHR11860">
    <property type="entry name" value="POLYMERIC-IMMUNOGLOBULIN RECEPTOR"/>
    <property type="match status" value="1"/>
</dbReference>
<dbReference type="InterPro" id="IPR003599">
    <property type="entry name" value="Ig_sub"/>
</dbReference>
<dbReference type="Pfam" id="PF07686">
    <property type="entry name" value="V-set"/>
    <property type="match status" value="1"/>
</dbReference>
<dbReference type="Gene3D" id="2.60.40.10">
    <property type="entry name" value="Immunoglobulins"/>
    <property type="match status" value="1"/>
</dbReference>
<feature type="domain" description="Ig-like" evidence="6">
    <location>
        <begin position="5"/>
        <end position="120"/>
    </location>
</feature>
<accession>A0ABM4R3W0</accession>
<organism evidence="7 8">
    <name type="scientific">Bos indicus</name>
    <name type="common">Zebu</name>
    <dbReference type="NCBI Taxonomy" id="9915"/>
    <lineage>
        <taxon>Eukaryota</taxon>
        <taxon>Metazoa</taxon>
        <taxon>Chordata</taxon>
        <taxon>Craniata</taxon>
        <taxon>Vertebrata</taxon>
        <taxon>Euteleostomi</taxon>
        <taxon>Mammalia</taxon>
        <taxon>Eutheria</taxon>
        <taxon>Laurasiatheria</taxon>
        <taxon>Artiodactyla</taxon>
        <taxon>Ruminantia</taxon>
        <taxon>Pecora</taxon>
        <taxon>Bovidae</taxon>
        <taxon>Bovinae</taxon>
        <taxon>Bos</taxon>
    </lineage>
</organism>
<dbReference type="InterPro" id="IPR013783">
    <property type="entry name" value="Ig-like_fold"/>
</dbReference>
<keyword evidence="3 4" id="KW-0472">Membrane</keyword>
<evidence type="ECO:0000259" key="6">
    <source>
        <dbReference type="PROSITE" id="PS50835"/>
    </source>
</evidence>
<evidence type="ECO:0000313" key="8">
    <source>
        <dbReference type="RefSeq" id="XP_070630242.1"/>
    </source>
</evidence>
<feature type="chain" id="PRO_5045981460" evidence="5">
    <location>
        <begin position="18"/>
        <end position="243"/>
    </location>
</feature>
<feature type="signal peptide" evidence="5">
    <location>
        <begin position="1"/>
        <end position="17"/>
    </location>
</feature>
<dbReference type="InterPro" id="IPR036179">
    <property type="entry name" value="Ig-like_dom_sf"/>
</dbReference>
<feature type="transmembrane region" description="Helical" evidence="4">
    <location>
        <begin position="192"/>
        <end position="213"/>
    </location>
</feature>
<protein>
    <submittedName>
        <fullName evidence="8">CMRF35-like molecule 7 isoform X1</fullName>
    </submittedName>
</protein>
<reference evidence="8" key="1">
    <citation type="submission" date="2025-08" db="UniProtKB">
        <authorList>
            <consortium name="RefSeq"/>
        </authorList>
    </citation>
    <scope>IDENTIFICATION</scope>
    <source>
        <tissue evidence="8">Blood</tissue>
    </source>
</reference>
<evidence type="ECO:0000313" key="7">
    <source>
        <dbReference type="Proteomes" id="UP001652663"/>
    </source>
</evidence>
<dbReference type="PROSITE" id="PS50835">
    <property type="entry name" value="IG_LIKE"/>
    <property type="match status" value="1"/>
</dbReference>
<proteinExistence type="predicted"/>
<evidence type="ECO:0000256" key="1">
    <source>
        <dbReference type="ARBA" id="ARBA00004370"/>
    </source>
</evidence>
<dbReference type="Proteomes" id="UP001652663">
    <property type="component" value="Chromosome 19"/>
</dbReference>
<dbReference type="CDD" id="cd05716">
    <property type="entry name" value="IgV_pIgR_like"/>
    <property type="match status" value="1"/>
</dbReference>